<dbReference type="InterPro" id="IPR009057">
    <property type="entry name" value="Homeodomain-like_sf"/>
</dbReference>
<dbReference type="Proteomes" id="UP001310022">
    <property type="component" value="Unassembled WGS sequence"/>
</dbReference>
<dbReference type="AlphaFoldDB" id="A0AAN4VXJ9"/>
<gene>
    <name evidence="2" type="ORF">PEDI_18490</name>
</gene>
<name>A0AAN4VXJ9_9BACT</name>
<reference evidence="2 3" key="1">
    <citation type="submission" date="2021-12" db="EMBL/GenBank/DDBJ databases">
        <title>Genome sequencing of bacteria with rrn-lacking chromosome and rrn-plasmid.</title>
        <authorList>
            <person name="Anda M."/>
            <person name="Iwasaki W."/>
        </authorList>
    </citation>
    <scope>NUCLEOTIDE SEQUENCE [LARGE SCALE GENOMIC DNA]</scope>
    <source>
        <strain evidence="2 3">NBRC 15940</strain>
    </source>
</reference>
<dbReference type="Pfam" id="PF17931">
    <property type="entry name" value="TetR_C_23"/>
    <property type="match status" value="1"/>
</dbReference>
<dbReference type="EMBL" id="BQKE01000001">
    <property type="protein sequence ID" value="GJM61297.1"/>
    <property type="molecule type" value="Genomic_DNA"/>
</dbReference>
<dbReference type="SUPFAM" id="SSF46689">
    <property type="entry name" value="Homeodomain-like"/>
    <property type="match status" value="1"/>
</dbReference>
<protein>
    <recommendedName>
        <fullName evidence="1">Tetracyclin repressor-like C-terminal domain-containing protein</fullName>
    </recommendedName>
</protein>
<dbReference type="InterPro" id="IPR041673">
    <property type="entry name" value="TetR_C_23"/>
</dbReference>
<comment type="caution">
    <text evidence="2">The sequence shown here is derived from an EMBL/GenBank/DDBJ whole genome shotgun (WGS) entry which is preliminary data.</text>
</comment>
<evidence type="ECO:0000313" key="3">
    <source>
        <dbReference type="Proteomes" id="UP001310022"/>
    </source>
</evidence>
<keyword evidence="3" id="KW-1185">Reference proteome</keyword>
<accession>A0AAN4VXJ9</accession>
<sequence length="222" mass="26027">MAKKVINKESIIQAYMDYYLTEGKEPASVYHFAKEIGSSEEEFYKHFNSFKGINNFIWKSFFENTIEGIKSEEVYETYSVREKLLSFYFTLCEVLKKKRSFVSAKFPQNPKEFLQAAYLKTFKDAYLIYVQDLVQEGMDTGEIQSRGKVNNKYKEALWAQCVFLIDFWIKDESENFESTDAAVEKTVNLSFELMGASALDSILDFGKFLFHNRDKYSHERAK</sequence>
<proteinExistence type="predicted"/>
<evidence type="ECO:0000259" key="1">
    <source>
        <dbReference type="Pfam" id="PF17931"/>
    </source>
</evidence>
<dbReference type="InterPro" id="IPR036271">
    <property type="entry name" value="Tet_transcr_reg_TetR-rel_C_sf"/>
</dbReference>
<dbReference type="RefSeq" id="WP_053405308.1">
    <property type="nucleotide sequence ID" value="NZ_BQKE01000001.1"/>
</dbReference>
<dbReference type="SUPFAM" id="SSF48498">
    <property type="entry name" value="Tetracyclin repressor-like, C-terminal domain"/>
    <property type="match status" value="1"/>
</dbReference>
<dbReference type="Gene3D" id="1.10.357.10">
    <property type="entry name" value="Tetracycline Repressor, domain 2"/>
    <property type="match status" value="1"/>
</dbReference>
<organism evidence="2 3">
    <name type="scientific">Persicobacter diffluens</name>
    <dbReference type="NCBI Taxonomy" id="981"/>
    <lineage>
        <taxon>Bacteria</taxon>
        <taxon>Pseudomonadati</taxon>
        <taxon>Bacteroidota</taxon>
        <taxon>Cytophagia</taxon>
        <taxon>Cytophagales</taxon>
        <taxon>Persicobacteraceae</taxon>
        <taxon>Persicobacter</taxon>
    </lineage>
</organism>
<evidence type="ECO:0000313" key="2">
    <source>
        <dbReference type="EMBL" id="GJM61297.1"/>
    </source>
</evidence>
<feature type="domain" description="Tetracyclin repressor-like C-terminal" evidence="1">
    <location>
        <begin position="83"/>
        <end position="209"/>
    </location>
</feature>